<dbReference type="Pfam" id="PF13181">
    <property type="entry name" value="TPR_8"/>
    <property type="match status" value="2"/>
</dbReference>
<evidence type="ECO:0000256" key="8">
    <source>
        <dbReference type="SAM" id="MobiDB-lite"/>
    </source>
</evidence>
<dbReference type="AlphaFoldDB" id="A0A165SJ94"/>
<feature type="domain" description="GLTSCR protein conserved" evidence="10">
    <location>
        <begin position="733"/>
        <end position="850"/>
    </location>
</feature>
<dbReference type="OrthoDB" id="10262026at2759"/>
<feature type="region of interest" description="Disordered" evidence="8">
    <location>
        <begin position="940"/>
        <end position="989"/>
    </location>
</feature>
<dbReference type="InterPro" id="IPR015671">
    <property type="entry name" value="GSCR1_dom"/>
</dbReference>
<keyword evidence="1" id="KW-0132">Cell division</keyword>
<dbReference type="GO" id="GO:0016567">
    <property type="term" value="P:protein ubiquitination"/>
    <property type="evidence" value="ECO:0007669"/>
    <property type="project" value="TreeGrafter"/>
</dbReference>
<feature type="compositionally biased region" description="Low complexity" evidence="8">
    <location>
        <begin position="952"/>
        <end position="989"/>
    </location>
</feature>
<organism evidence="11 12">
    <name type="scientific">Daedalea quercina L-15889</name>
    <dbReference type="NCBI Taxonomy" id="1314783"/>
    <lineage>
        <taxon>Eukaryota</taxon>
        <taxon>Fungi</taxon>
        <taxon>Dikarya</taxon>
        <taxon>Basidiomycota</taxon>
        <taxon>Agaricomycotina</taxon>
        <taxon>Agaricomycetes</taxon>
        <taxon>Polyporales</taxon>
        <taxon>Fomitopsis</taxon>
    </lineage>
</organism>
<evidence type="ECO:0000313" key="12">
    <source>
        <dbReference type="Proteomes" id="UP000076727"/>
    </source>
</evidence>
<proteinExistence type="predicted"/>
<dbReference type="Pfam" id="PF15249">
    <property type="entry name" value="GLTSCR1"/>
    <property type="match status" value="1"/>
</dbReference>
<keyword evidence="12" id="KW-1185">Reference proteome</keyword>
<keyword evidence="3" id="KW-0498">Mitosis</keyword>
<dbReference type="InterPro" id="IPR011990">
    <property type="entry name" value="TPR-like_helical_dom_sf"/>
</dbReference>
<evidence type="ECO:0000259" key="9">
    <source>
        <dbReference type="Pfam" id="PF04049"/>
    </source>
</evidence>
<feature type="repeat" description="TPR" evidence="7">
    <location>
        <begin position="374"/>
        <end position="407"/>
    </location>
</feature>
<dbReference type="GO" id="GO:0051301">
    <property type="term" value="P:cell division"/>
    <property type="evidence" value="ECO:0007669"/>
    <property type="project" value="UniProtKB-KW"/>
</dbReference>
<feature type="compositionally biased region" description="Low complexity" evidence="8">
    <location>
        <begin position="572"/>
        <end position="603"/>
    </location>
</feature>
<evidence type="ECO:0000256" key="1">
    <source>
        <dbReference type="ARBA" id="ARBA00022618"/>
    </source>
</evidence>
<evidence type="ECO:0000256" key="5">
    <source>
        <dbReference type="ARBA" id="ARBA00022803"/>
    </source>
</evidence>
<protein>
    <submittedName>
        <fullName evidence="11">TPR-like protein</fullName>
    </submittedName>
</protein>
<dbReference type="PANTHER" id="PTHR12558">
    <property type="entry name" value="CELL DIVISION CYCLE 16,23,27"/>
    <property type="match status" value="1"/>
</dbReference>
<gene>
    <name evidence="11" type="ORF">DAEQUDRAFT_755293</name>
</gene>
<feature type="region of interest" description="Disordered" evidence="8">
    <location>
        <begin position="59"/>
        <end position="79"/>
    </location>
</feature>
<evidence type="ECO:0000256" key="7">
    <source>
        <dbReference type="PROSITE-ProRule" id="PRU00339"/>
    </source>
</evidence>
<feature type="region of interest" description="Disordered" evidence="8">
    <location>
        <begin position="572"/>
        <end position="649"/>
    </location>
</feature>
<feature type="compositionally biased region" description="Polar residues" evidence="8">
    <location>
        <begin position="610"/>
        <end position="632"/>
    </location>
</feature>
<dbReference type="GO" id="GO:0031145">
    <property type="term" value="P:anaphase-promoting complex-dependent catabolic process"/>
    <property type="evidence" value="ECO:0007669"/>
    <property type="project" value="TreeGrafter"/>
</dbReference>
<sequence length="1109" mass="122834">MASAVIVDADMVAALRDAVRECGDRGLINASKWASELLLGIPDQKRRAPPPANQAIVAPITQPRHPHAPPLQSPPEHVRMQEKEWEEEDRDYITTARALFDGKDFVRAVHWLRTCKSAKAHFLNVYSQYMASEKQALRDWYKLDKTRHQPTLPVNTSLIDLFEMVRNATDPFLLFLKALFLYRLNRREEAIESALLSIAAYPWNWSTWMVLGDCLGDGEELSSMLPLLPLPPTHPLVQMFQIKTLNIFHSPAENELGLCDRLLGEELFPRSLWIMSLRAEVLYHMHDFKEAANQFQKIFVVDPYRIDDIDIYSNILYVTEDQAALSTVAHEFTVIDKDRPEICCLIGNYFSLRNEHEKAIKYFRRATQLDRTYLSAWTLMGHEYVETKNSHAAIEAYRKAVDVNRKDYRAWYGLGQAYELLSMHQYALHYYQRATALRPYDVRIWQAQGICYEEMGRPREAMECFKRALIGADPYETTIHLKLAKLHNDLDEFAEAAGYHRRVVDVCRAANKPVAEYAKSSVYVARYHIIHGGGDLALAKEFLEPIASSNAEEVAQATELLKKTRNMLAKMQADAAQAQSQAQTQTQVQHGAGSSSQTGAGQSRRALYSNPDNSQSPSPTPSSIRLSTTFNGESGGYAPSNGCDSAYATPAPELQTPILASSSTLEVDPITVDDEPVRSTNNLKKNARYMPFPDVEAVAARTKRRAVAKGRLADDEDAMTQTAIRFASRLVEDHSAVLYPDVDEPFTDVQDVIRRLLPYHIFQQPKQDLDATVRRPLFSSVKGKSKATEADYIREEVAETRFAIQCWRRRKALERRLRRARIQEGKRTSPDDQSYLLTQAVLEAERVETTLVNAELRAARSELDKLERERRAAAPPLTTPRSTTYYQGTASTPSAYTSQYRGYAYPYATPYGTAQYTLSPAFQTTVYSAAPNHSGAQRTGALYGSGYPPATPTTTSISTASAPSTPTNPHTSPVSSTPTSATGASAPPAYYRPRAGGAAGTISAIPVQLPVTHLPALKAIGLDPVPVTSLPPAGQPRPAAVLKSQTATTVQIDINVASLQPAQMNGLALILNTLTSRGVTVDGATPNSTAVGNGAPTSVPAATDPTTAT</sequence>
<feature type="repeat" description="TPR" evidence="7">
    <location>
        <begin position="340"/>
        <end position="373"/>
    </location>
</feature>
<dbReference type="GO" id="GO:0005680">
    <property type="term" value="C:anaphase-promoting complex"/>
    <property type="evidence" value="ECO:0007669"/>
    <property type="project" value="InterPro"/>
</dbReference>
<dbReference type="GO" id="GO:0045842">
    <property type="term" value="P:positive regulation of mitotic metaphase/anaphase transition"/>
    <property type="evidence" value="ECO:0007669"/>
    <property type="project" value="TreeGrafter"/>
</dbReference>
<feature type="region of interest" description="Disordered" evidence="8">
    <location>
        <begin position="1085"/>
        <end position="1109"/>
    </location>
</feature>
<dbReference type="InterPro" id="IPR019734">
    <property type="entry name" value="TPR_rpt"/>
</dbReference>
<dbReference type="Gene3D" id="1.25.40.10">
    <property type="entry name" value="Tetratricopeptide repeat domain"/>
    <property type="match status" value="3"/>
</dbReference>
<name>A0A165SJ94_9APHY</name>
<dbReference type="PROSITE" id="PS50005">
    <property type="entry name" value="TPR"/>
    <property type="match status" value="3"/>
</dbReference>
<dbReference type="EMBL" id="KV429042">
    <property type="protein sequence ID" value="KZT72075.1"/>
    <property type="molecule type" value="Genomic_DNA"/>
</dbReference>
<dbReference type="CDD" id="cd22541">
    <property type="entry name" value="SP5_N"/>
    <property type="match status" value="1"/>
</dbReference>
<evidence type="ECO:0000256" key="4">
    <source>
        <dbReference type="ARBA" id="ARBA00022786"/>
    </source>
</evidence>
<keyword evidence="2" id="KW-0677">Repeat</keyword>
<keyword evidence="4" id="KW-0833">Ubl conjugation pathway</keyword>
<dbReference type="Proteomes" id="UP000076727">
    <property type="component" value="Unassembled WGS sequence"/>
</dbReference>
<keyword evidence="5 7" id="KW-0802">TPR repeat</keyword>
<evidence type="ECO:0000256" key="3">
    <source>
        <dbReference type="ARBA" id="ARBA00022776"/>
    </source>
</evidence>
<dbReference type="SUPFAM" id="SSF48452">
    <property type="entry name" value="TPR-like"/>
    <property type="match status" value="3"/>
</dbReference>
<dbReference type="InterPro" id="IPR007192">
    <property type="entry name" value="APC8"/>
</dbReference>
<dbReference type="STRING" id="1314783.A0A165SJ94"/>
<feature type="repeat" description="TPR" evidence="7">
    <location>
        <begin position="408"/>
        <end position="441"/>
    </location>
</feature>
<evidence type="ECO:0000259" key="10">
    <source>
        <dbReference type="Pfam" id="PF15249"/>
    </source>
</evidence>
<keyword evidence="6" id="KW-0131">Cell cycle</keyword>
<feature type="domain" description="Cdc23" evidence="9">
    <location>
        <begin position="12"/>
        <end position="279"/>
    </location>
</feature>
<evidence type="ECO:0000256" key="2">
    <source>
        <dbReference type="ARBA" id="ARBA00022737"/>
    </source>
</evidence>
<dbReference type="Pfam" id="PF13432">
    <property type="entry name" value="TPR_16"/>
    <property type="match status" value="1"/>
</dbReference>
<evidence type="ECO:0000256" key="6">
    <source>
        <dbReference type="ARBA" id="ARBA00023306"/>
    </source>
</evidence>
<dbReference type="PANTHER" id="PTHR12558:SF10">
    <property type="entry name" value="CELL DIVISION CYCLE PROTEIN 23 HOMOLOG"/>
    <property type="match status" value="1"/>
</dbReference>
<accession>A0A165SJ94</accession>
<reference evidence="11 12" key="1">
    <citation type="journal article" date="2016" name="Mol. Biol. Evol.">
        <title>Comparative Genomics of Early-Diverging Mushroom-Forming Fungi Provides Insights into the Origins of Lignocellulose Decay Capabilities.</title>
        <authorList>
            <person name="Nagy L.G."/>
            <person name="Riley R."/>
            <person name="Tritt A."/>
            <person name="Adam C."/>
            <person name="Daum C."/>
            <person name="Floudas D."/>
            <person name="Sun H."/>
            <person name="Yadav J.S."/>
            <person name="Pangilinan J."/>
            <person name="Larsson K.H."/>
            <person name="Matsuura K."/>
            <person name="Barry K."/>
            <person name="Labutti K."/>
            <person name="Kuo R."/>
            <person name="Ohm R.A."/>
            <person name="Bhattacharya S.S."/>
            <person name="Shirouzu T."/>
            <person name="Yoshinaga Y."/>
            <person name="Martin F.M."/>
            <person name="Grigoriev I.V."/>
            <person name="Hibbett D.S."/>
        </authorList>
    </citation>
    <scope>NUCLEOTIDE SEQUENCE [LARGE SCALE GENOMIC DNA]</scope>
    <source>
        <strain evidence="11 12">L-15889</strain>
    </source>
</reference>
<dbReference type="SMART" id="SM00028">
    <property type="entry name" value="TPR"/>
    <property type="match status" value="7"/>
</dbReference>
<evidence type="ECO:0000313" key="11">
    <source>
        <dbReference type="EMBL" id="KZT72075.1"/>
    </source>
</evidence>
<dbReference type="Pfam" id="PF04049">
    <property type="entry name" value="ANAPC8"/>
    <property type="match status" value="1"/>
</dbReference>